<dbReference type="GO" id="GO:0009229">
    <property type="term" value="P:thiamine diphosphate biosynthetic process"/>
    <property type="evidence" value="ECO:0007669"/>
    <property type="project" value="UniProtKB-UniRule"/>
</dbReference>
<dbReference type="CDD" id="cd00564">
    <property type="entry name" value="TMP_TenI"/>
    <property type="match status" value="1"/>
</dbReference>
<dbReference type="Gene3D" id="3.40.1190.20">
    <property type="match status" value="1"/>
</dbReference>
<dbReference type="Pfam" id="PF08543">
    <property type="entry name" value="Phos_pyr_kin"/>
    <property type="match status" value="1"/>
</dbReference>
<comment type="catalytic activity">
    <reaction evidence="10 13">
        <text>4-methyl-5-(2-phosphooxyethyl)-thiazole + 4-amino-2-methyl-5-(diphosphooxymethyl)pyrimidine + H(+) = thiamine phosphate + diphosphate</text>
        <dbReference type="Rhea" id="RHEA:22328"/>
        <dbReference type="ChEBI" id="CHEBI:15378"/>
        <dbReference type="ChEBI" id="CHEBI:33019"/>
        <dbReference type="ChEBI" id="CHEBI:37575"/>
        <dbReference type="ChEBI" id="CHEBI:57841"/>
        <dbReference type="ChEBI" id="CHEBI:58296"/>
        <dbReference type="EC" id="2.5.1.3"/>
    </reaction>
</comment>
<evidence type="ECO:0000313" key="17">
    <source>
        <dbReference type="Proteomes" id="UP000252792"/>
    </source>
</evidence>
<evidence type="ECO:0000256" key="1">
    <source>
        <dbReference type="ARBA" id="ARBA00005165"/>
    </source>
</evidence>
<dbReference type="GO" id="GO:0004789">
    <property type="term" value="F:thiamine-phosphate diphosphorylase activity"/>
    <property type="evidence" value="ECO:0007669"/>
    <property type="project" value="UniProtKB-UniRule"/>
</dbReference>
<dbReference type="GO" id="GO:0005829">
    <property type="term" value="C:cytosol"/>
    <property type="evidence" value="ECO:0007669"/>
    <property type="project" value="TreeGrafter"/>
</dbReference>
<dbReference type="OrthoDB" id="9789949at2"/>
<dbReference type="GO" id="GO:0008902">
    <property type="term" value="F:hydroxymethylpyrimidine kinase activity"/>
    <property type="evidence" value="ECO:0007669"/>
    <property type="project" value="TreeGrafter"/>
</dbReference>
<keyword evidence="7 13" id="KW-0460">Magnesium</keyword>
<evidence type="ECO:0000256" key="6">
    <source>
        <dbReference type="ARBA" id="ARBA00022840"/>
    </source>
</evidence>
<dbReference type="PANTHER" id="PTHR20858:SF17">
    <property type="entry name" value="HYDROXYMETHYLPYRIMIDINE_PHOSPHOMETHYLPYRIMIDINE KINASE THI20-RELATED"/>
    <property type="match status" value="1"/>
</dbReference>
<feature type="domain" description="Pyridoxamine kinase/Phosphomethylpyrimidine kinase" evidence="15">
    <location>
        <begin position="15"/>
        <end position="255"/>
    </location>
</feature>
<feature type="binding site" evidence="13">
    <location>
        <begin position="420"/>
        <end position="422"/>
    </location>
    <ligand>
        <name>2-[(2R,5Z)-2-carboxy-4-methylthiazol-5(2H)-ylidene]ethyl phosphate</name>
        <dbReference type="ChEBI" id="CHEBI:62899"/>
    </ligand>
</feature>
<dbReference type="InterPro" id="IPR036206">
    <property type="entry name" value="ThiamineP_synth_sf"/>
</dbReference>
<dbReference type="NCBIfam" id="TIGR00693">
    <property type="entry name" value="thiE"/>
    <property type="match status" value="1"/>
</dbReference>
<evidence type="ECO:0000256" key="13">
    <source>
        <dbReference type="HAMAP-Rule" id="MF_00097"/>
    </source>
</evidence>
<dbReference type="HAMAP" id="MF_00097">
    <property type="entry name" value="TMP_synthase"/>
    <property type="match status" value="1"/>
</dbReference>
<dbReference type="CDD" id="cd01169">
    <property type="entry name" value="HMPP_kinase"/>
    <property type="match status" value="1"/>
</dbReference>
<feature type="domain" description="Thiamine phosphate synthase/TenI" evidence="14">
    <location>
        <begin position="306"/>
        <end position="476"/>
    </location>
</feature>
<proteinExistence type="inferred from homology"/>
<dbReference type="GO" id="GO:0000287">
    <property type="term" value="F:magnesium ion binding"/>
    <property type="evidence" value="ECO:0007669"/>
    <property type="project" value="UniProtKB-UniRule"/>
</dbReference>
<comment type="cofactor">
    <cofactor evidence="13">
        <name>Mg(2+)</name>
        <dbReference type="ChEBI" id="CHEBI:18420"/>
    </cofactor>
    <text evidence="13">Binds 1 Mg(2+) ion per subunit.</text>
</comment>
<evidence type="ECO:0000259" key="14">
    <source>
        <dbReference type="Pfam" id="PF02581"/>
    </source>
</evidence>
<keyword evidence="9" id="KW-0511">Multifunctional enzyme</keyword>
<dbReference type="NCBIfam" id="NF002904">
    <property type="entry name" value="PRK03512.1"/>
    <property type="match status" value="1"/>
</dbReference>
<dbReference type="InterPro" id="IPR013785">
    <property type="entry name" value="Aldolase_TIM"/>
</dbReference>
<keyword evidence="17" id="KW-1185">Reference proteome</keyword>
<evidence type="ECO:0000256" key="7">
    <source>
        <dbReference type="ARBA" id="ARBA00022842"/>
    </source>
</evidence>
<dbReference type="InterPro" id="IPR013749">
    <property type="entry name" value="PM/HMP-P_kinase-1"/>
</dbReference>
<evidence type="ECO:0000256" key="2">
    <source>
        <dbReference type="ARBA" id="ARBA00022679"/>
    </source>
</evidence>
<evidence type="ECO:0000256" key="10">
    <source>
        <dbReference type="ARBA" id="ARBA00047334"/>
    </source>
</evidence>
<comment type="catalytic activity">
    <reaction evidence="11 13">
        <text>2-(2-carboxy-4-methylthiazol-5-yl)ethyl phosphate + 4-amino-2-methyl-5-(diphosphooxymethyl)pyrimidine + 2 H(+) = thiamine phosphate + CO2 + diphosphate</text>
        <dbReference type="Rhea" id="RHEA:47848"/>
        <dbReference type="ChEBI" id="CHEBI:15378"/>
        <dbReference type="ChEBI" id="CHEBI:16526"/>
        <dbReference type="ChEBI" id="CHEBI:33019"/>
        <dbReference type="ChEBI" id="CHEBI:37575"/>
        <dbReference type="ChEBI" id="CHEBI:57841"/>
        <dbReference type="ChEBI" id="CHEBI:62890"/>
        <dbReference type="EC" id="2.5.1.3"/>
    </reaction>
</comment>
<dbReference type="InterPro" id="IPR029056">
    <property type="entry name" value="Ribokinase-like"/>
</dbReference>
<dbReference type="InterPro" id="IPR022998">
    <property type="entry name" value="ThiamineP_synth_TenI"/>
</dbReference>
<name>A0A366J2Q6_9GAMM</name>
<evidence type="ECO:0000256" key="11">
    <source>
        <dbReference type="ARBA" id="ARBA00047851"/>
    </source>
</evidence>
<feature type="binding site" evidence="13">
    <location>
        <position position="355"/>
    </location>
    <ligand>
        <name>4-amino-2-methyl-5-(diphosphooxymethyl)pyrimidine</name>
        <dbReference type="ChEBI" id="CHEBI:57841"/>
    </ligand>
</feature>
<keyword evidence="5" id="KW-0418">Kinase</keyword>
<feature type="binding site" evidence="13">
    <location>
        <position position="375"/>
    </location>
    <ligand>
        <name>Mg(2+)</name>
        <dbReference type="ChEBI" id="CHEBI:18420"/>
    </ligand>
</feature>
<dbReference type="RefSeq" id="WP_113917677.1">
    <property type="nucleotide sequence ID" value="NZ_QNSE01000011.1"/>
</dbReference>
<evidence type="ECO:0000256" key="3">
    <source>
        <dbReference type="ARBA" id="ARBA00022723"/>
    </source>
</evidence>
<evidence type="ECO:0000259" key="15">
    <source>
        <dbReference type="Pfam" id="PF08543"/>
    </source>
</evidence>
<comment type="catalytic activity">
    <reaction evidence="12 13">
        <text>2-[(2R,5Z)-2-carboxy-4-methylthiazol-5(2H)-ylidene]ethyl phosphate + 4-amino-2-methyl-5-(diphosphooxymethyl)pyrimidine + 2 H(+) = thiamine phosphate + CO2 + diphosphate</text>
        <dbReference type="Rhea" id="RHEA:47844"/>
        <dbReference type="ChEBI" id="CHEBI:15378"/>
        <dbReference type="ChEBI" id="CHEBI:16526"/>
        <dbReference type="ChEBI" id="CHEBI:33019"/>
        <dbReference type="ChEBI" id="CHEBI:37575"/>
        <dbReference type="ChEBI" id="CHEBI:57841"/>
        <dbReference type="ChEBI" id="CHEBI:62899"/>
        <dbReference type="EC" id="2.5.1.3"/>
    </reaction>
</comment>
<feature type="binding site" evidence="13">
    <location>
        <position position="356"/>
    </location>
    <ligand>
        <name>Mg(2+)</name>
        <dbReference type="ChEBI" id="CHEBI:18420"/>
    </ligand>
</feature>
<reference evidence="16 17" key="1">
    <citation type="submission" date="2018-06" db="EMBL/GenBank/DDBJ databases">
        <title>Genomic Encyclopedia of Type Strains, Phase III (KMG-III): the genomes of soil and plant-associated and newly described type strains.</title>
        <authorList>
            <person name="Whitman W."/>
        </authorList>
    </citation>
    <scope>NUCLEOTIDE SEQUENCE [LARGE SCALE GENOMIC DNA]</scope>
    <source>
        <strain evidence="16 17">CECT 7377</strain>
    </source>
</reference>
<sequence length="501" mass="54340">MSIKPPVVWCVSGSDSSAYAGLQADFRTGQDLGCHVQSIVTCTTTQNAKASGSVEPVSLAMFDKQWQSMLDDGSPDAIKVSLLPSLEIVKACSNWLKLIKTFIPKIPVIFDPVMAVKRDSENQLQESTNAGASLLEYILPYVDVITPNLKEFSALTGLPGELPVEELQSKMTVFFDASESCWLLKGGCCNHSDGVTDWLIERHSLIGFTNSRLAAFNTRDAEGDFSTALASFIAHGYELMDAITMAKAYIAGALSGVDVRPLESPGWPLKIESLPTIVSPYKPTLSMSQPFAKMDLDKMGLYPVVDSVAWLELVLQQGVKIAQLRIKNPADVNLESKIQQAIALGRKYAAQVFINDYWQQAIAFGAYGVHLGQEDLEVADLVKIQAAGLRLGISTHGYYEIARAQSIQPSYIALGHIFPTQTKDMPSQPQGLTRLNYYAALLKSVYPTVAIGGINAERLPAVAKTGVDSVALVTAITQADEPKAATQSLITLFEQSTRGEQ</sequence>
<dbReference type="PANTHER" id="PTHR20858">
    <property type="entry name" value="PHOSPHOMETHYLPYRIMIDINE KINASE"/>
    <property type="match status" value="1"/>
</dbReference>
<keyword evidence="2 13" id="KW-0808">Transferase</keyword>
<keyword evidence="6" id="KW-0067">ATP-binding</keyword>
<comment type="pathway">
    <text evidence="1 13">Cofactor biosynthesis; thiamine diphosphate biosynthesis; thiamine phosphate from 4-amino-2-methyl-5-diphosphomethylpyrimidine and 4-methyl-5-(2-phosphoethyl)-thiazole: step 1/1.</text>
</comment>
<dbReference type="EC" id="2.5.1.3" evidence="13"/>
<accession>A0A366J2Q6</accession>
<keyword evidence="3 13" id="KW-0479">Metal-binding</keyword>
<dbReference type="UniPathway" id="UPA00060">
    <property type="reaction ID" value="UER00138"/>
</dbReference>
<organism evidence="16 17">
    <name type="scientific">Marinomonas rhizomae</name>
    <dbReference type="NCBI Taxonomy" id="491948"/>
    <lineage>
        <taxon>Bacteria</taxon>
        <taxon>Pseudomonadati</taxon>
        <taxon>Pseudomonadota</taxon>
        <taxon>Gammaproteobacteria</taxon>
        <taxon>Oceanospirillales</taxon>
        <taxon>Oceanospirillaceae</taxon>
        <taxon>Marinomonas</taxon>
    </lineage>
</organism>
<dbReference type="SUPFAM" id="SSF53613">
    <property type="entry name" value="Ribokinase-like"/>
    <property type="match status" value="1"/>
</dbReference>
<dbReference type="Proteomes" id="UP000252792">
    <property type="component" value="Unassembled WGS sequence"/>
</dbReference>
<feature type="binding site" evidence="13">
    <location>
        <begin position="473"/>
        <end position="474"/>
    </location>
    <ligand>
        <name>2-[(2R,5Z)-2-carboxy-4-methylthiazol-5(2H)-ylidene]ethyl phosphate</name>
        <dbReference type="ChEBI" id="CHEBI:62899"/>
    </ligand>
</feature>
<dbReference type="EMBL" id="QNSE01000011">
    <property type="protein sequence ID" value="RBP80609.1"/>
    <property type="molecule type" value="Genomic_DNA"/>
</dbReference>
<dbReference type="AlphaFoldDB" id="A0A366J2Q6"/>
<feature type="binding site" evidence="13">
    <location>
        <position position="423"/>
    </location>
    <ligand>
        <name>4-amino-2-methyl-5-(diphosphooxymethyl)pyrimidine</name>
        <dbReference type="ChEBI" id="CHEBI:57841"/>
    </ligand>
</feature>
<evidence type="ECO:0000256" key="4">
    <source>
        <dbReference type="ARBA" id="ARBA00022741"/>
    </source>
</evidence>
<dbReference type="InterPro" id="IPR004399">
    <property type="entry name" value="HMP/HMP-P_kinase_dom"/>
</dbReference>
<dbReference type="GO" id="GO:0005524">
    <property type="term" value="F:ATP binding"/>
    <property type="evidence" value="ECO:0007669"/>
    <property type="project" value="UniProtKB-KW"/>
</dbReference>
<feature type="binding site" evidence="13">
    <location>
        <begin position="323"/>
        <end position="327"/>
    </location>
    <ligand>
        <name>4-amino-2-methyl-5-(diphosphooxymethyl)pyrimidine</name>
        <dbReference type="ChEBI" id="CHEBI:57841"/>
    </ligand>
</feature>
<feature type="binding site" evidence="13">
    <location>
        <position position="394"/>
    </location>
    <ligand>
        <name>4-amino-2-methyl-5-(diphosphooxymethyl)pyrimidine</name>
        <dbReference type="ChEBI" id="CHEBI:57841"/>
    </ligand>
</feature>
<evidence type="ECO:0000313" key="16">
    <source>
        <dbReference type="EMBL" id="RBP80609.1"/>
    </source>
</evidence>
<comment type="similarity">
    <text evidence="13">Belongs to the thiamine-phosphate synthase family.</text>
</comment>
<dbReference type="SUPFAM" id="SSF51391">
    <property type="entry name" value="Thiamin phosphate synthase"/>
    <property type="match status" value="1"/>
</dbReference>
<evidence type="ECO:0000256" key="12">
    <source>
        <dbReference type="ARBA" id="ARBA00047883"/>
    </source>
</evidence>
<dbReference type="GO" id="GO:0009228">
    <property type="term" value="P:thiamine biosynthetic process"/>
    <property type="evidence" value="ECO:0007669"/>
    <property type="project" value="UniProtKB-KW"/>
</dbReference>
<comment type="caution">
    <text evidence="16">The sequence shown here is derived from an EMBL/GenBank/DDBJ whole genome shotgun (WGS) entry which is preliminary data.</text>
</comment>
<keyword evidence="8 13" id="KW-0784">Thiamine biosynthesis</keyword>
<comment type="function">
    <text evidence="13">Condenses 4-methyl-5-(beta-hydroxyethyl)thiazole monophosphate (THZ-P) and 2-methyl-4-amino-5-hydroxymethyl pyrimidine pyrophosphate (HMP-PP) to form thiamine monophosphate (TMP).</text>
</comment>
<dbReference type="InterPro" id="IPR034291">
    <property type="entry name" value="TMP_synthase"/>
</dbReference>
<feature type="binding site" evidence="13">
    <location>
        <position position="453"/>
    </location>
    <ligand>
        <name>2-[(2R,5Z)-2-carboxy-4-methylthiazol-5(2H)-ylidene]ethyl phosphate</name>
        <dbReference type="ChEBI" id="CHEBI:62899"/>
    </ligand>
</feature>
<gene>
    <name evidence="13" type="primary">thiE</name>
    <name evidence="16" type="ORF">DFP80_111133</name>
</gene>
<dbReference type="Pfam" id="PF02581">
    <property type="entry name" value="TMP-TENI"/>
    <property type="match status" value="1"/>
</dbReference>
<evidence type="ECO:0000256" key="5">
    <source>
        <dbReference type="ARBA" id="ARBA00022777"/>
    </source>
</evidence>
<dbReference type="Gene3D" id="3.20.20.70">
    <property type="entry name" value="Aldolase class I"/>
    <property type="match status" value="1"/>
</dbReference>
<dbReference type="FunFam" id="3.20.20.70:FF:000064">
    <property type="entry name" value="Thiamine-phosphate synthase"/>
    <property type="match status" value="1"/>
</dbReference>
<protein>
    <recommendedName>
        <fullName evidence="13">Thiamine-phosphate synthase</fullName>
        <shortName evidence="13">TP synthase</shortName>
        <shortName evidence="13">TPS</shortName>
        <ecNumber evidence="13">2.5.1.3</ecNumber>
    </recommendedName>
    <alternativeName>
        <fullName evidence="13">Thiamine-phosphate pyrophosphorylase</fullName>
        <shortName evidence="13">TMP pyrophosphorylase</shortName>
        <shortName evidence="13">TMP-PPase</shortName>
    </alternativeName>
</protein>
<keyword evidence="4" id="KW-0547">Nucleotide-binding</keyword>
<evidence type="ECO:0000256" key="9">
    <source>
        <dbReference type="ARBA" id="ARBA00023268"/>
    </source>
</evidence>
<evidence type="ECO:0000256" key="8">
    <source>
        <dbReference type="ARBA" id="ARBA00022977"/>
    </source>
</evidence>
<dbReference type="GO" id="GO:0008972">
    <property type="term" value="F:phosphomethylpyrimidine kinase activity"/>
    <property type="evidence" value="ECO:0007669"/>
    <property type="project" value="InterPro"/>
</dbReference>